<sequence>MPLVAVLVACGGGSRADPTPSPSPTASVTDARTVTTEPEQAQPTTSSVPATPQSSASSVPSTTAAPVVLEPLTGLPVRDEASLLRPALIVKVDGHSGARPQYALDQADVVIEEIVEGITRFMAVYQSSVPEVVGPVRSARTQDMLIAPMLDMPLFAWSGGNRKVTALVRKSPVVNLSASSRGLKGVWYRTKQRKAPHNLLARGAALFAGAPETSHRPPAMFGYRAPGADPGGRDISGFKVAMASTRVQWVWDSKRAAFLRTSDLKPHTVDGGGQIGVDNVVVAEVRYRPSKADPNSPEAQTIGSGKALVFTLGRVVVGTWTRAKTSQPWTLTDKEGRPISLTPGRTWVELATPARLTIIDVGVKPNEVPWKTK</sequence>
<dbReference type="SUPFAM" id="SSF159774">
    <property type="entry name" value="YerB-like"/>
    <property type="match status" value="1"/>
</dbReference>
<evidence type="ECO:0000259" key="2">
    <source>
        <dbReference type="Pfam" id="PF11258"/>
    </source>
</evidence>
<reference evidence="4" key="1">
    <citation type="submission" date="2020-05" db="EMBL/GenBank/DDBJ databases">
        <authorList>
            <person name="Chiriac C."/>
            <person name="Salcher M."/>
            <person name="Ghai R."/>
            <person name="Kavagutti S V."/>
        </authorList>
    </citation>
    <scope>NUCLEOTIDE SEQUENCE</scope>
</reference>
<proteinExistence type="predicted"/>
<dbReference type="Pfam" id="PF11258">
    <property type="entry name" value="DUF3048"/>
    <property type="match status" value="1"/>
</dbReference>
<dbReference type="Pfam" id="PF17479">
    <property type="entry name" value="DUF3048_C"/>
    <property type="match status" value="1"/>
</dbReference>
<feature type="region of interest" description="Disordered" evidence="1">
    <location>
        <begin position="11"/>
        <end position="63"/>
    </location>
</feature>
<protein>
    <submittedName>
        <fullName evidence="4">Unannotated protein</fullName>
    </submittedName>
</protein>
<feature type="domain" description="DUF3048" evidence="2">
    <location>
        <begin position="72"/>
        <end position="212"/>
    </location>
</feature>
<dbReference type="EMBL" id="CAEZXX010000120">
    <property type="protein sequence ID" value="CAB4718959.1"/>
    <property type="molecule type" value="Genomic_DNA"/>
</dbReference>
<accession>A0A6J6R7A7</accession>
<gene>
    <name evidence="4" type="ORF">UFOPK2602_01601</name>
    <name evidence="5" type="ORF">UFOPK2806_00313</name>
</gene>
<evidence type="ECO:0000313" key="4">
    <source>
        <dbReference type="EMBL" id="CAB4718959.1"/>
    </source>
</evidence>
<dbReference type="EMBL" id="CAEZYY010000002">
    <property type="protein sequence ID" value="CAB4740118.1"/>
    <property type="molecule type" value="Genomic_DNA"/>
</dbReference>
<evidence type="ECO:0000259" key="3">
    <source>
        <dbReference type="Pfam" id="PF17479"/>
    </source>
</evidence>
<name>A0A6J6R7A7_9ZZZZ</name>
<dbReference type="InterPro" id="IPR021416">
    <property type="entry name" value="DUF3048_N"/>
</dbReference>
<evidence type="ECO:0000256" key="1">
    <source>
        <dbReference type="SAM" id="MobiDB-lite"/>
    </source>
</evidence>
<dbReference type="InterPro" id="IPR023158">
    <property type="entry name" value="YerB-like_sf"/>
</dbReference>
<organism evidence="4">
    <name type="scientific">freshwater metagenome</name>
    <dbReference type="NCBI Taxonomy" id="449393"/>
    <lineage>
        <taxon>unclassified sequences</taxon>
        <taxon>metagenomes</taxon>
        <taxon>ecological metagenomes</taxon>
    </lineage>
</organism>
<dbReference type="Gene3D" id="3.50.90.10">
    <property type="entry name" value="YerB-like"/>
    <property type="match status" value="1"/>
</dbReference>
<evidence type="ECO:0000313" key="5">
    <source>
        <dbReference type="EMBL" id="CAB4740118.1"/>
    </source>
</evidence>
<dbReference type="AlphaFoldDB" id="A0A6J6R7A7"/>
<feature type="domain" description="DUF3048" evidence="3">
    <location>
        <begin position="240"/>
        <end position="348"/>
    </location>
</feature>
<feature type="compositionally biased region" description="Low complexity" evidence="1">
    <location>
        <begin position="41"/>
        <end position="63"/>
    </location>
</feature>
<dbReference type="InterPro" id="IPR035328">
    <property type="entry name" value="DUF3048_C"/>
</dbReference>